<gene>
    <name evidence="2" type="ORF">FPOA_00873</name>
</gene>
<sequence length="393" mass="44891">MDKLPEECCCMISSYLTKQDRSNLKLACKTFYECFSPGDWRQVTFSCGVDELNHTLELFLDKKKISVCLKGRLWPPKPPAAGLVKRLVSSLSKMVNAEQIKLCIQDYKAQFINGAEFSRLLAVTSRWDNVTTLYLECSAHMAVAALNHCNPDVLKNVSLNTWCGRHQYKSIKYLELQSMYSTQPCSLETLSIFFDPGWAYYAINEGFGVQVQGIQQVTEDFPGLKCLYILGPVKVPYGHSPSDASHYRELELGFEWLYEVLNSSSIEHFAIEINLERLDDEFKALAVAIGLHGKPPAECEDFFDDDGYLEESHQIDNVDLIQWYSNLTDRILEACPNLQTVRVCYKSKCYGHKPEPEAYTYGHRLDNGRTFTELCKGDWDHAFQRRPDLTSDS</sequence>
<comment type="caution">
    <text evidence="2">The sequence shown here is derived from an EMBL/GenBank/DDBJ whole genome shotgun (WGS) entry which is preliminary data.</text>
</comment>
<feature type="domain" description="F-box" evidence="1">
    <location>
        <begin position="2"/>
        <end position="45"/>
    </location>
</feature>
<dbReference type="InterPro" id="IPR001810">
    <property type="entry name" value="F-box_dom"/>
</dbReference>
<proteinExistence type="predicted"/>
<dbReference type="EMBL" id="LYXU01000001">
    <property type="protein sequence ID" value="OBS26932.1"/>
    <property type="molecule type" value="Genomic_DNA"/>
</dbReference>
<protein>
    <recommendedName>
        <fullName evidence="1">F-box domain-containing protein</fullName>
    </recommendedName>
</protein>
<dbReference type="Proteomes" id="UP000091967">
    <property type="component" value="Unassembled WGS sequence"/>
</dbReference>
<dbReference type="CDD" id="cd09917">
    <property type="entry name" value="F-box_SF"/>
    <property type="match status" value="1"/>
</dbReference>
<evidence type="ECO:0000313" key="2">
    <source>
        <dbReference type="EMBL" id="OBS26932.1"/>
    </source>
</evidence>
<dbReference type="SUPFAM" id="SSF81383">
    <property type="entry name" value="F-box domain"/>
    <property type="match status" value="1"/>
</dbReference>
<dbReference type="InterPro" id="IPR036047">
    <property type="entry name" value="F-box-like_dom_sf"/>
</dbReference>
<accession>A0A1B8B2H3</accession>
<dbReference type="Pfam" id="PF12937">
    <property type="entry name" value="F-box-like"/>
    <property type="match status" value="1"/>
</dbReference>
<dbReference type="AlphaFoldDB" id="A0A1B8B2H3"/>
<evidence type="ECO:0000259" key="1">
    <source>
        <dbReference type="Pfam" id="PF12937"/>
    </source>
</evidence>
<name>A0A1B8B2H3_FUSPO</name>
<reference evidence="2 3" key="1">
    <citation type="submission" date="2016-06" db="EMBL/GenBank/DDBJ databases">
        <title>Living apart together: crosstalk between the core and supernumerary genomes in a fungal plant pathogen.</title>
        <authorList>
            <person name="Vanheule A."/>
            <person name="Audenaert K."/>
            <person name="Warris S."/>
            <person name="Van De Geest H."/>
            <person name="Schijlen E."/>
            <person name="Hofte M."/>
            <person name="De Saeger S."/>
            <person name="Haesaert G."/>
            <person name="Waalwijk C."/>
            <person name="Van Der Lee T."/>
        </authorList>
    </citation>
    <scope>NUCLEOTIDE SEQUENCE [LARGE SCALE GENOMIC DNA]</scope>
    <source>
        <strain evidence="2 3">2516</strain>
    </source>
</reference>
<evidence type="ECO:0000313" key="3">
    <source>
        <dbReference type="Proteomes" id="UP000091967"/>
    </source>
</evidence>
<keyword evidence="3" id="KW-1185">Reference proteome</keyword>
<organism evidence="2 3">
    <name type="scientific">Fusarium poae</name>
    <dbReference type="NCBI Taxonomy" id="36050"/>
    <lineage>
        <taxon>Eukaryota</taxon>
        <taxon>Fungi</taxon>
        <taxon>Dikarya</taxon>
        <taxon>Ascomycota</taxon>
        <taxon>Pezizomycotina</taxon>
        <taxon>Sordariomycetes</taxon>
        <taxon>Hypocreomycetidae</taxon>
        <taxon>Hypocreales</taxon>
        <taxon>Nectriaceae</taxon>
        <taxon>Fusarium</taxon>
    </lineage>
</organism>
<dbReference type="OMA" id="LPINGAQ"/>